<evidence type="ECO:0000256" key="2">
    <source>
        <dbReference type="SAM" id="SignalP"/>
    </source>
</evidence>
<reference evidence="5" key="1">
    <citation type="journal article" date="2019" name="Int. J. Syst. Evol. Microbiol.">
        <title>The Global Catalogue of Microorganisms (GCM) 10K type strain sequencing project: providing services to taxonomists for standard genome sequencing and annotation.</title>
        <authorList>
            <consortium name="The Broad Institute Genomics Platform"/>
            <consortium name="The Broad Institute Genome Sequencing Center for Infectious Disease"/>
            <person name="Wu L."/>
            <person name="Ma J."/>
        </authorList>
    </citation>
    <scope>NUCLEOTIDE SEQUENCE [LARGE SCALE GENOMIC DNA]</scope>
    <source>
        <strain evidence="5">KCTC 52141</strain>
    </source>
</reference>
<keyword evidence="5" id="KW-1185">Reference proteome</keyword>
<dbReference type="Proteomes" id="UP001595548">
    <property type="component" value="Unassembled WGS sequence"/>
</dbReference>
<feature type="domain" description="IPT/TIG" evidence="3">
    <location>
        <begin position="189"/>
        <end position="247"/>
    </location>
</feature>
<feature type="chain" id="PRO_5045612752" evidence="2">
    <location>
        <begin position="21"/>
        <end position="288"/>
    </location>
</feature>
<evidence type="ECO:0000256" key="1">
    <source>
        <dbReference type="SAM" id="Phobius"/>
    </source>
</evidence>
<comment type="caution">
    <text evidence="4">The sequence shown here is derived from an EMBL/GenBank/DDBJ whole genome shotgun (WGS) entry which is preliminary data.</text>
</comment>
<dbReference type="InterPro" id="IPR013783">
    <property type="entry name" value="Ig-like_fold"/>
</dbReference>
<evidence type="ECO:0000313" key="4">
    <source>
        <dbReference type="EMBL" id="MFC3153933.1"/>
    </source>
</evidence>
<dbReference type="Pfam" id="PF01833">
    <property type="entry name" value="TIG"/>
    <property type="match status" value="1"/>
</dbReference>
<dbReference type="RefSeq" id="WP_382413982.1">
    <property type="nucleotide sequence ID" value="NZ_AP031500.1"/>
</dbReference>
<dbReference type="NCBIfam" id="NF033207">
    <property type="entry name" value="midcut_by_XrtH"/>
    <property type="match status" value="1"/>
</dbReference>
<gene>
    <name evidence="4" type="ORF">ACFOEB_01880</name>
</gene>
<accession>A0ABV7HJ82</accession>
<protein>
    <submittedName>
        <fullName evidence="4">Midcut-by-XrtH protein</fullName>
    </submittedName>
</protein>
<proteinExistence type="predicted"/>
<dbReference type="InterPro" id="IPR002909">
    <property type="entry name" value="IPT_dom"/>
</dbReference>
<keyword evidence="1" id="KW-0812">Transmembrane</keyword>
<dbReference type="EMBL" id="JBHRTL010000003">
    <property type="protein sequence ID" value="MFC3153933.1"/>
    <property type="molecule type" value="Genomic_DNA"/>
</dbReference>
<dbReference type="Gene3D" id="2.60.40.10">
    <property type="entry name" value="Immunoglobulins"/>
    <property type="match status" value="1"/>
</dbReference>
<keyword evidence="2" id="KW-0732">Signal</keyword>
<keyword evidence="1" id="KW-0472">Membrane</keyword>
<name>A0ABV7HJ82_9GAMM</name>
<feature type="signal peptide" evidence="2">
    <location>
        <begin position="1"/>
        <end position="20"/>
    </location>
</feature>
<evidence type="ECO:0000313" key="5">
    <source>
        <dbReference type="Proteomes" id="UP001595548"/>
    </source>
</evidence>
<evidence type="ECO:0000259" key="3">
    <source>
        <dbReference type="Pfam" id="PF01833"/>
    </source>
</evidence>
<organism evidence="4 5">
    <name type="scientific">Gilvimarinus japonicus</name>
    <dbReference type="NCBI Taxonomy" id="1796469"/>
    <lineage>
        <taxon>Bacteria</taxon>
        <taxon>Pseudomonadati</taxon>
        <taxon>Pseudomonadota</taxon>
        <taxon>Gammaproteobacteria</taxon>
        <taxon>Cellvibrionales</taxon>
        <taxon>Cellvibrionaceae</taxon>
        <taxon>Gilvimarinus</taxon>
    </lineage>
</organism>
<sequence>MNNKLGLGSLGALFAMPAFSQSISTGSGTATSLPVDSPLALGLLTLCICMGAYWFLRKNRILAMTLPLLMATIVFSQSSELRAGLGNVFTKSAGETLPIPIIQLFAGSNIASFVPADFSNASGTSLTIRSIDMPVYDECFTSEISNNWLSPILPPEDPPTACTVGMSLANEDTCRVDVDTHCRSLVALPTVSSITPFEFEAEVPTNFTISGTGLSRVNSIKLGDVNVSIFTIVSDTKITGQSPNFGAAIPFNKTADLTLNSGFGNVTLSDGVRLFSNFQIFLPPIGPF</sequence>
<keyword evidence="1" id="KW-1133">Transmembrane helix</keyword>
<feature type="transmembrane region" description="Helical" evidence="1">
    <location>
        <begin position="38"/>
        <end position="56"/>
    </location>
</feature>